<protein>
    <submittedName>
        <fullName evidence="1">Uncharacterized protein</fullName>
    </submittedName>
</protein>
<accession>A0A0N9NI32</accession>
<dbReference type="EMBL" id="KP282673">
    <property type="protein sequence ID" value="ALG96773.1"/>
    <property type="molecule type" value="Genomic_DNA"/>
</dbReference>
<dbReference type="Proteomes" id="UP000202536">
    <property type="component" value="Segment"/>
</dbReference>
<evidence type="ECO:0000313" key="2">
    <source>
        <dbReference type="Proteomes" id="UP000202536"/>
    </source>
</evidence>
<evidence type="ECO:0000313" key="1">
    <source>
        <dbReference type="EMBL" id="ALG96773.1"/>
    </source>
</evidence>
<dbReference type="GeneID" id="26637863"/>
<proteinExistence type="predicted"/>
<organism evidence="1 2">
    <name type="scientific">Acidianus bottle-shaped virus 2 strain ABV2</name>
    <dbReference type="NCBI Taxonomy" id="1732173"/>
    <lineage>
        <taxon>Viruses</taxon>
        <taxon>Viruses incertae sedis</taxon>
        <taxon>Ampullaviridae</taxon>
        <taxon>Bottigliavirus</taxon>
        <taxon>Bottigliavirus puteoliense</taxon>
        <taxon>Bottigliavirus ABV2</taxon>
    </lineage>
</organism>
<reference evidence="1 2" key="1">
    <citation type="journal article" date="2015" name="Environ. Microbiol.">
        <title>Novel viral genomes identified from six metagenomes reveal wide distribution of archaeal viruses and high viral diversity in terrestrial hot springs.</title>
        <authorList>
            <person name="Gudbergsdottir S.R."/>
            <person name="Menzel P."/>
            <person name="Krogh A."/>
            <person name="Young M."/>
            <person name="Peng X."/>
        </authorList>
    </citation>
    <scope>NUCLEOTIDE SEQUENCE [LARGE SCALE GENOMIC DNA]</scope>
    <source>
        <strain evidence="1 2">ABV2</strain>
    </source>
</reference>
<sequence length="223" mass="25953">MAKPIYVKPPRQEVVEVEKVEKPRVQEKVVEEEKVKVAPVEKEKVKQTFDYSPEQSLSRFRTFAPSYSYDYDFAPEDFSSTSQIYSPAQSYDSTFAPIRSTSNRRVYSPSRITNQRYAPSLNRRVAFKPRLFDKLLAIFAPETIVKQKVDEKYKPYDYTFQETAIIDTYDPEQLTTVEKFAPKDESNFNLRIAPETDFSIKLSPPPLSITSVNYYGILKKILR</sequence>
<dbReference type="RefSeq" id="YP_009211295.1">
    <property type="nucleotide sequence ID" value="NC_028938.1"/>
</dbReference>
<keyword evidence="2" id="KW-1185">Reference proteome</keyword>
<name>A0A0N9NI32_9VIRU</name>
<dbReference type="KEGG" id="vg:26637863"/>
<dbReference type="OrthoDB" id="31933at10239"/>